<dbReference type="GO" id="GO:0005304">
    <property type="term" value="F:L-valine transmembrane transporter activity"/>
    <property type="evidence" value="ECO:0007669"/>
    <property type="project" value="TreeGrafter"/>
</dbReference>
<dbReference type="SUPFAM" id="SSF52540">
    <property type="entry name" value="P-loop containing nucleoside triphosphate hydrolases"/>
    <property type="match status" value="1"/>
</dbReference>
<keyword evidence="2" id="KW-0547">Nucleotide-binding</keyword>
<dbReference type="GO" id="GO:0016887">
    <property type="term" value="F:ATP hydrolysis activity"/>
    <property type="evidence" value="ECO:0007669"/>
    <property type="project" value="InterPro"/>
</dbReference>
<keyword evidence="3" id="KW-0067">ATP-binding</keyword>
<evidence type="ECO:0000256" key="2">
    <source>
        <dbReference type="ARBA" id="ARBA00022741"/>
    </source>
</evidence>
<dbReference type="SMART" id="SM00382">
    <property type="entry name" value="AAA"/>
    <property type="match status" value="1"/>
</dbReference>
<dbReference type="InterPro" id="IPR051120">
    <property type="entry name" value="ABC_AA/LPS_Transport"/>
</dbReference>
<organism evidence="5">
    <name type="scientific">marine sediment metagenome</name>
    <dbReference type="NCBI Taxonomy" id="412755"/>
    <lineage>
        <taxon>unclassified sequences</taxon>
        <taxon>metagenomes</taxon>
        <taxon>ecological metagenomes</taxon>
    </lineage>
</organism>
<dbReference type="InterPro" id="IPR003439">
    <property type="entry name" value="ABC_transporter-like_ATP-bd"/>
</dbReference>
<sequence>KLTKRFGNLIAVNQVDLEIKKGEIIGLIGPNGAGKTTFFNLITGLETPDEGQVIFKGTNIATMSPHAICKLGMSRTFQVAKSFTEMSVEEAIRVGAYNRRGEEEVQNKVDWALEFFELEDIRDYKCSDLGLSSLRKVEVARAAATEPELLLLDEVGAGLTAAELLKLMSELKRLNQETKITLCIVEHVMQMVMGLCERIFVLDAGELIAKGIPSEISNNQRVIEAYLGRRSYNESSSAG</sequence>
<dbReference type="GO" id="GO:0005524">
    <property type="term" value="F:ATP binding"/>
    <property type="evidence" value="ECO:0007669"/>
    <property type="project" value="UniProtKB-KW"/>
</dbReference>
<dbReference type="PROSITE" id="PS50893">
    <property type="entry name" value="ABC_TRANSPORTER_2"/>
    <property type="match status" value="1"/>
</dbReference>
<dbReference type="Pfam" id="PF12399">
    <property type="entry name" value="BCA_ABC_TP_C"/>
    <property type="match status" value="1"/>
</dbReference>
<comment type="caution">
    <text evidence="5">The sequence shown here is derived from an EMBL/GenBank/DDBJ whole genome shotgun (WGS) entry which is preliminary data.</text>
</comment>
<dbReference type="Gene3D" id="3.40.50.300">
    <property type="entry name" value="P-loop containing nucleotide triphosphate hydrolases"/>
    <property type="match status" value="1"/>
</dbReference>
<protein>
    <recommendedName>
        <fullName evidence="4">ABC transporter domain-containing protein</fullName>
    </recommendedName>
</protein>
<evidence type="ECO:0000259" key="4">
    <source>
        <dbReference type="PROSITE" id="PS50893"/>
    </source>
</evidence>
<evidence type="ECO:0000256" key="1">
    <source>
        <dbReference type="ARBA" id="ARBA00022448"/>
    </source>
</evidence>
<evidence type="ECO:0000256" key="3">
    <source>
        <dbReference type="ARBA" id="ARBA00022840"/>
    </source>
</evidence>
<gene>
    <name evidence="5" type="ORF">S12H4_50188</name>
</gene>
<dbReference type="Pfam" id="PF00005">
    <property type="entry name" value="ABC_tran"/>
    <property type="match status" value="1"/>
</dbReference>
<dbReference type="GO" id="GO:0015808">
    <property type="term" value="P:L-alanine transport"/>
    <property type="evidence" value="ECO:0007669"/>
    <property type="project" value="TreeGrafter"/>
</dbReference>
<dbReference type="GO" id="GO:0015192">
    <property type="term" value="F:L-phenylalanine transmembrane transporter activity"/>
    <property type="evidence" value="ECO:0007669"/>
    <property type="project" value="TreeGrafter"/>
</dbReference>
<evidence type="ECO:0000313" key="5">
    <source>
        <dbReference type="EMBL" id="GAJ04135.1"/>
    </source>
</evidence>
<dbReference type="GO" id="GO:1903805">
    <property type="term" value="P:L-valine import across plasma membrane"/>
    <property type="evidence" value="ECO:0007669"/>
    <property type="project" value="TreeGrafter"/>
</dbReference>
<dbReference type="AlphaFoldDB" id="X1VCX7"/>
<accession>X1VCX7</accession>
<dbReference type="PANTHER" id="PTHR45772">
    <property type="entry name" value="CONSERVED COMPONENT OF ABC TRANSPORTER FOR NATURAL AMINO ACIDS-RELATED"/>
    <property type="match status" value="1"/>
</dbReference>
<dbReference type="EMBL" id="BARW01031575">
    <property type="protein sequence ID" value="GAJ04135.1"/>
    <property type="molecule type" value="Genomic_DNA"/>
</dbReference>
<name>X1VCX7_9ZZZZ</name>
<dbReference type="InterPro" id="IPR003593">
    <property type="entry name" value="AAA+_ATPase"/>
</dbReference>
<dbReference type="CDD" id="cd03219">
    <property type="entry name" value="ABC_Mj1267_LivG_branched"/>
    <property type="match status" value="1"/>
</dbReference>
<reference evidence="5" key="1">
    <citation type="journal article" date="2014" name="Front. Microbiol.">
        <title>High frequency of phylogenetically diverse reductive dehalogenase-homologous genes in deep subseafloor sedimentary metagenomes.</title>
        <authorList>
            <person name="Kawai M."/>
            <person name="Futagami T."/>
            <person name="Toyoda A."/>
            <person name="Takaki Y."/>
            <person name="Nishi S."/>
            <person name="Hori S."/>
            <person name="Arai W."/>
            <person name="Tsubouchi T."/>
            <person name="Morono Y."/>
            <person name="Uchiyama I."/>
            <person name="Ito T."/>
            <person name="Fujiyama A."/>
            <person name="Inagaki F."/>
            <person name="Takami H."/>
        </authorList>
    </citation>
    <scope>NUCLEOTIDE SEQUENCE</scope>
    <source>
        <strain evidence="5">Expedition CK06-06</strain>
    </source>
</reference>
<feature type="domain" description="ABC transporter" evidence="4">
    <location>
        <begin position="2"/>
        <end position="229"/>
    </location>
</feature>
<dbReference type="GO" id="GO:0015188">
    <property type="term" value="F:L-isoleucine transmembrane transporter activity"/>
    <property type="evidence" value="ECO:0007669"/>
    <property type="project" value="TreeGrafter"/>
</dbReference>
<keyword evidence="1" id="KW-0813">Transport</keyword>
<dbReference type="GO" id="GO:1903806">
    <property type="term" value="P:L-isoleucine import across plasma membrane"/>
    <property type="evidence" value="ECO:0007669"/>
    <property type="project" value="TreeGrafter"/>
</dbReference>
<feature type="non-terminal residue" evidence="5">
    <location>
        <position position="1"/>
    </location>
</feature>
<dbReference type="InterPro" id="IPR032823">
    <property type="entry name" value="BCA_ABC_TP_C"/>
</dbReference>
<dbReference type="InterPro" id="IPR027417">
    <property type="entry name" value="P-loop_NTPase"/>
</dbReference>
<dbReference type="PANTHER" id="PTHR45772:SF7">
    <property type="entry name" value="AMINO ACID ABC TRANSPORTER ATP-BINDING PROTEIN"/>
    <property type="match status" value="1"/>
</dbReference>
<dbReference type="GO" id="GO:0042941">
    <property type="term" value="P:D-alanine transmembrane transport"/>
    <property type="evidence" value="ECO:0007669"/>
    <property type="project" value="TreeGrafter"/>
</dbReference>
<proteinExistence type="predicted"/>
<dbReference type="GO" id="GO:0005886">
    <property type="term" value="C:plasma membrane"/>
    <property type="evidence" value="ECO:0007669"/>
    <property type="project" value="TreeGrafter"/>
</dbReference>